<dbReference type="SMART" id="SM00409">
    <property type="entry name" value="IG"/>
    <property type="match status" value="2"/>
</dbReference>
<dbReference type="PROSITE" id="PS50835">
    <property type="entry name" value="IG_LIKE"/>
    <property type="match status" value="2"/>
</dbReference>
<protein>
    <recommendedName>
        <fullName evidence="2">Ig-like domain-containing protein</fullName>
    </recommendedName>
</protein>
<dbReference type="InterPro" id="IPR013783">
    <property type="entry name" value="Ig-like_fold"/>
</dbReference>
<evidence type="ECO:0000256" key="1">
    <source>
        <dbReference type="SAM" id="MobiDB-lite"/>
    </source>
</evidence>
<evidence type="ECO:0000313" key="4">
    <source>
        <dbReference type="Proteomes" id="UP001292094"/>
    </source>
</evidence>
<keyword evidence="4" id="KW-1185">Reference proteome</keyword>
<name>A0AAE1Q2V3_9EUCA</name>
<dbReference type="Proteomes" id="UP001292094">
    <property type="component" value="Unassembled WGS sequence"/>
</dbReference>
<dbReference type="PANTHER" id="PTHR23278:SF19">
    <property type="entry name" value="OBSCURIN"/>
    <property type="match status" value="1"/>
</dbReference>
<dbReference type="AlphaFoldDB" id="A0AAE1Q2V3"/>
<feature type="domain" description="Ig-like" evidence="2">
    <location>
        <begin position="170"/>
        <end position="270"/>
    </location>
</feature>
<dbReference type="InterPro" id="IPR036179">
    <property type="entry name" value="Ig-like_dom_sf"/>
</dbReference>
<dbReference type="SUPFAM" id="SSF48726">
    <property type="entry name" value="Immunoglobulin"/>
    <property type="match status" value="2"/>
</dbReference>
<evidence type="ECO:0000313" key="3">
    <source>
        <dbReference type="EMBL" id="KAK4317427.1"/>
    </source>
</evidence>
<sequence length="300" mass="33251">MGSRRREGGPDVLPPSGAPPPLHHTHNRIFPRKLGLLKKIKRNHTITSFLRFFSDVVEEVEGVETEAVRLPCNMSVEAGDTVYLVLWFKEGLTTPIYSYDVRELLAGQPKHWWDADLLGSRAFFNGGSTPSHLLLQSLAKEDAGVYKCRVDFQRAPTRNTRVNLTVVVPPRRLVLVEDSGAEVRSYVGPINEGDDLHLACIAHGGEPRPSVVWLLDDQPVDDVIESVEGDETRNDLTLSGVTRSLLRAQLTCRASNNKVSSAMSTTATLDMNFGTGSQDWHSVKLLPSYLKLASNVVEER</sequence>
<proteinExistence type="predicted"/>
<dbReference type="Gene3D" id="2.60.40.10">
    <property type="entry name" value="Immunoglobulins"/>
    <property type="match status" value="2"/>
</dbReference>
<dbReference type="Pfam" id="PF13927">
    <property type="entry name" value="Ig_3"/>
    <property type="match status" value="1"/>
</dbReference>
<dbReference type="InterPro" id="IPR007110">
    <property type="entry name" value="Ig-like_dom"/>
</dbReference>
<feature type="region of interest" description="Disordered" evidence="1">
    <location>
        <begin position="1"/>
        <end position="25"/>
    </location>
</feature>
<accession>A0AAE1Q2V3</accession>
<reference evidence="3" key="1">
    <citation type="submission" date="2023-11" db="EMBL/GenBank/DDBJ databases">
        <title>Genome assemblies of two species of porcelain crab, Petrolisthes cinctipes and Petrolisthes manimaculis (Anomura: Porcellanidae).</title>
        <authorList>
            <person name="Angst P."/>
        </authorList>
    </citation>
    <scope>NUCLEOTIDE SEQUENCE</scope>
    <source>
        <strain evidence="3">PB745_02</strain>
        <tissue evidence="3">Gill</tissue>
    </source>
</reference>
<dbReference type="InterPro" id="IPR003599">
    <property type="entry name" value="Ig_sub"/>
</dbReference>
<feature type="domain" description="Ig-like" evidence="2">
    <location>
        <begin position="31"/>
        <end position="165"/>
    </location>
</feature>
<dbReference type="InterPro" id="IPR003598">
    <property type="entry name" value="Ig_sub2"/>
</dbReference>
<feature type="compositionally biased region" description="Pro residues" evidence="1">
    <location>
        <begin position="12"/>
        <end position="22"/>
    </location>
</feature>
<gene>
    <name evidence="3" type="ORF">Pmani_011489</name>
</gene>
<dbReference type="PANTHER" id="PTHR23278">
    <property type="entry name" value="SIDESTEP PROTEIN"/>
    <property type="match status" value="1"/>
</dbReference>
<dbReference type="EMBL" id="JAWZYT010000920">
    <property type="protein sequence ID" value="KAK4317427.1"/>
    <property type="molecule type" value="Genomic_DNA"/>
</dbReference>
<organism evidence="3 4">
    <name type="scientific">Petrolisthes manimaculis</name>
    <dbReference type="NCBI Taxonomy" id="1843537"/>
    <lineage>
        <taxon>Eukaryota</taxon>
        <taxon>Metazoa</taxon>
        <taxon>Ecdysozoa</taxon>
        <taxon>Arthropoda</taxon>
        <taxon>Crustacea</taxon>
        <taxon>Multicrustacea</taxon>
        <taxon>Malacostraca</taxon>
        <taxon>Eumalacostraca</taxon>
        <taxon>Eucarida</taxon>
        <taxon>Decapoda</taxon>
        <taxon>Pleocyemata</taxon>
        <taxon>Anomura</taxon>
        <taxon>Galatheoidea</taxon>
        <taxon>Porcellanidae</taxon>
        <taxon>Petrolisthes</taxon>
    </lineage>
</organism>
<evidence type="ECO:0000259" key="2">
    <source>
        <dbReference type="PROSITE" id="PS50835"/>
    </source>
</evidence>
<dbReference type="SMART" id="SM00408">
    <property type="entry name" value="IGc2"/>
    <property type="match status" value="2"/>
</dbReference>
<comment type="caution">
    <text evidence="3">The sequence shown here is derived from an EMBL/GenBank/DDBJ whole genome shotgun (WGS) entry which is preliminary data.</text>
</comment>